<proteinExistence type="predicted"/>
<evidence type="ECO:0000313" key="1">
    <source>
        <dbReference type="EMBL" id="GBP34573.1"/>
    </source>
</evidence>
<dbReference type="Proteomes" id="UP000299102">
    <property type="component" value="Unassembled WGS sequence"/>
</dbReference>
<accession>A0A4C1V6Y7</accession>
<comment type="caution">
    <text evidence="1">The sequence shown here is derived from an EMBL/GenBank/DDBJ whole genome shotgun (WGS) entry which is preliminary data.</text>
</comment>
<gene>
    <name evidence="1" type="ORF">EVAR_85293_1</name>
</gene>
<sequence>MKQSDRSSALYIRRSMARVRSSGDVARAGWRKLSILSAGWLRSINRNFLRGVHKANPIAAGACLPMRSRAGAGAGRAPARARVNTLT</sequence>
<evidence type="ECO:0000313" key="2">
    <source>
        <dbReference type="Proteomes" id="UP000299102"/>
    </source>
</evidence>
<name>A0A4C1V6Y7_EUMVA</name>
<dbReference type="EMBL" id="BGZK01000290">
    <property type="protein sequence ID" value="GBP34573.1"/>
    <property type="molecule type" value="Genomic_DNA"/>
</dbReference>
<protein>
    <submittedName>
        <fullName evidence="1">Uncharacterized protein</fullName>
    </submittedName>
</protein>
<organism evidence="1 2">
    <name type="scientific">Eumeta variegata</name>
    <name type="common">Bagworm moth</name>
    <name type="synonym">Eumeta japonica</name>
    <dbReference type="NCBI Taxonomy" id="151549"/>
    <lineage>
        <taxon>Eukaryota</taxon>
        <taxon>Metazoa</taxon>
        <taxon>Ecdysozoa</taxon>
        <taxon>Arthropoda</taxon>
        <taxon>Hexapoda</taxon>
        <taxon>Insecta</taxon>
        <taxon>Pterygota</taxon>
        <taxon>Neoptera</taxon>
        <taxon>Endopterygota</taxon>
        <taxon>Lepidoptera</taxon>
        <taxon>Glossata</taxon>
        <taxon>Ditrysia</taxon>
        <taxon>Tineoidea</taxon>
        <taxon>Psychidae</taxon>
        <taxon>Oiketicinae</taxon>
        <taxon>Eumeta</taxon>
    </lineage>
</organism>
<keyword evidence="2" id="KW-1185">Reference proteome</keyword>
<reference evidence="1 2" key="1">
    <citation type="journal article" date="2019" name="Commun. Biol.">
        <title>The bagworm genome reveals a unique fibroin gene that provides high tensile strength.</title>
        <authorList>
            <person name="Kono N."/>
            <person name="Nakamura H."/>
            <person name="Ohtoshi R."/>
            <person name="Tomita M."/>
            <person name="Numata K."/>
            <person name="Arakawa K."/>
        </authorList>
    </citation>
    <scope>NUCLEOTIDE SEQUENCE [LARGE SCALE GENOMIC DNA]</scope>
</reference>
<dbReference type="AlphaFoldDB" id="A0A4C1V6Y7"/>